<dbReference type="VEuPathDB" id="TriTrypDB:BCY84_21291"/>
<feature type="domain" description="Sialidase" evidence="2">
    <location>
        <begin position="96"/>
        <end position="453"/>
    </location>
</feature>
<evidence type="ECO:0000313" key="5">
    <source>
        <dbReference type="Proteomes" id="UP000246121"/>
    </source>
</evidence>
<name>A0A2V2UQW9_TRYCR</name>
<dbReference type="InterPro" id="IPR036278">
    <property type="entry name" value="Sialidase_sf"/>
</dbReference>
<dbReference type="Gene3D" id="2.120.10.10">
    <property type="match status" value="1"/>
</dbReference>
<dbReference type="Pfam" id="PF13859">
    <property type="entry name" value="BNR_3"/>
    <property type="match status" value="1"/>
</dbReference>
<dbReference type="VEuPathDB" id="TriTrypDB:TCDM_13384"/>
<organism evidence="4 5">
    <name type="scientific">Trypanosoma cruzi</name>
    <dbReference type="NCBI Taxonomy" id="5693"/>
    <lineage>
        <taxon>Eukaryota</taxon>
        <taxon>Discoba</taxon>
        <taxon>Euglenozoa</taxon>
        <taxon>Kinetoplastea</taxon>
        <taxon>Metakinetoplastina</taxon>
        <taxon>Trypanosomatida</taxon>
        <taxon>Trypanosomatidae</taxon>
        <taxon>Trypanosoma</taxon>
        <taxon>Schizotrypanum</taxon>
    </lineage>
</organism>
<protein>
    <submittedName>
        <fullName evidence="4">Putative trans-sialidase, Group V</fullName>
    </submittedName>
</protein>
<dbReference type="VEuPathDB" id="TriTrypDB:C4B63_120g24"/>
<gene>
    <name evidence="4" type="ORF">C4B63_120g24</name>
</gene>
<dbReference type="VEuPathDB" id="TriTrypDB:Tc_MARK_10321"/>
<dbReference type="Pfam" id="PF11052">
    <property type="entry name" value="Tr-sialidase_C"/>
    <property type="match status" value="1"/>
</dbReference>
<dbReference type="InterPro" id="IPR011040">
    <property type="entry name" value="Sialidase"/>
</dbReference>
<dbReference type="SUPFAM" id="SSF50939">
    <property type="entry name" value="Sialidases"/>
    <property type="match status" value="1"/>
</dbReference>
<feature type="compositionally biased region" description="Basic and acidic residues" evidence="1">
    <location>
        <begin position="25"/>
        <end position="34"/>
    </location>
</feature>
<feature type="region of interest" description="Disordered" evidence="1">
    <location>
        <begin position="1"/>
        <end position="37"/>
    </location>
</feature>
<dbReference type="InterPro" id="IPR021287">
    <property type="entry name" value="Trans-sialidase_CS"/>
</dbReference>
<dbReference type="GO" id="GO:0004308">
    <property type="term" value="F:exo-alpha-sialidase activity"/>
    <property type="evidence" value="ECO:0007669"/>
    <property type="project" value="InterPro"/>
</dbReference>
<evidence type="ECO:0000256" key="1">
    <source>
        <dbReference type="SAM" id="MobiDB-lite"/>
    </source>
</evidence>
<evidence type="ECO:0000313" key="4">
    <source>
        <dbReference type="EMBL" id="PWU86460.1"/>
    </source>
</evidence>
<dbReference type="SUPFAM" id="SSF49899">
    <property type="entry name" value="Concanavalin A-like lectins/glucanases"/>
    <property type="match status" value="1"/>
</dbReference>
<dbReference type="VEuPathDB" id="TriTrypDB:TCDM_13509"/>
<reference evidence="4 5" key="1">
    <citation type="journal article" date="2018" name="Microb. Genom.">
        <title>Expanding an expanded genome: long-read sequencing of Trypanosoma cruzi.</title>
        <authorList>
            <person name="Berna L."/>
            <person name="Rodriguez M."/>
            <person name="Chiribao M.L."/>
            <person name="Parodi-Talice A."/>
            <person name="Pita S."/>
            <person name="Rijo G."/>
            <person name="Alvarez-Valin F."/>
            <person name="Robello C."/>
        </authorList>
    </citation>
    <scope>NUCLEOTIDE SEQUENCE [LARGE SCALE GENOMIC DNA]</scope>
    <source>
        <strain evidence="4 5">Dm28c</strain>
    </source>
</reference>
<dbReference type="VEuPathDB" id="TriTrypDB:TCSYLVIO_008435"/>
<dbReference type="VEuPathDB" id="TriTrypDB:TcCLB.510157.5"/>
<evidence type="ECO:0000259" key="3">
    <source>
        <dbReference type="Pfam" id="PF22925"/>
    </source>
</evidence>
<dbReference type="PRINTS" id="PR01803">
    <property type="entry name" value="TCSIALIDASE"/>
</dbReference>
<dbReference type="VEuPathDB" id="TriTrypDB:TcCLB.506335.130"/>
<dbReference type="Gene3D" id="2.60.120.200">
    <property type="match status" value="1"/>
</dbReference>
<dbReference type="VEuPathDB" id="TriTrypDB:TcCLB.511185.80"/>
<dbReference type="VEuPathDB" id="TriTrypDB:TcCL_Unassigned00053"/>
<dbReference type="VEuPathDB" id="TriTrypDB:TcG_11424"/>
<sequence length="861" mass="93191">MLSRVAAVKAPRTHNRRRVTGSSGRRREGRESEPQRPNISRHHFYSALLFLFVMVCCGTEGAASSEVTAPGSGNAKTYFVWRDVKDGEEKVGSHLVPSLVELDGDVFAVAEAHCTKGEEGDFTGIASELLTWAGEQAKELVTTESKTQVLVKCSEDNKGVCSIANQAVSQKVKNVHVGRPTTVVEGSDIYMLAGNYSWTLKAGDQDITDEWGLMLVKGNVSKKEDEKSKRILWNDNYIIPWSYKGNQGSLKRLVGSGGSGVKMEDGTLVFPLEGTKKAKKEDGTVEDGRTVSLVIYSKDAAGWVLPKGMSADGCSAPSVVEWEKDKKLMMMTACDDGRRRVYESVDKGESWTEALGTLSRVWGNEQDKKLKPVRSGFTTTTIDNRDVMLTTLPVYSSKDGEDNSKGELHLWLTDNTHIVDIGPVSEKEDDVTASSLLYKGGDNNNENLIALYEKKKGGDEKPSHNMVTVRLTAQLQRVKDVLKTWKEVDDSVSKLCTTLLAQKVTSIHSPCTTDGKITDGLVGFLSDNFSDNTWRDEYLGVNATVKANGGAAKADNGVQFTGRGAGAEWPVGSQGENQLYHFANYNFTLVATVSVHGEPTEDTPIPVLGAKMAGVENNPVLLGLSYNGGGRWQLLCDGETKSKELSDWRPETKDHVVILLRNGNQGTAYVDGERVGGDAQLRSDNTELKGISHFYIGGDERNADNTESREGVSVTVTNVLLYNRPLTFSGTRDEVEENSYSPSNDIVPPSGDLQPTEAVSLSEARDQKTTPPATITPEAPVEQTTWPQPQQGRGGQKNTMVGESATTKEVPANTSQGSVEKAAALNSHAAGEATGDAGIMRGSGLLPSLLLLLGLWGFAVL</sequence>
<dbReference type="VEuPathDB" id="TriTrypDB:TcG_10423"/>
<evidence type="ECO:0000259" key="2">
    <source>
        <dbReference type="Pfam" id="PF13859"/>
    </source>
</evidence>
<dbReference type="VEuPathDB" id="TriTrypDB:TcBrA4_0140330"/>
<dbReference type="VEuPathDB" id="TriTrypDB:Tc_MARK_8820"/>
<dbReference type="InterPro" id="IPR013320">
    <property type="entry name" value="ConA-like_dom_sf"/>
</dbReference>
<comment type="caution">
    <text evidence="4">The sequence shown here is derived from an EMBL/GenBank/DDBJ whole genome shotgun (WGS) entry which is preliminary data.</text>
</comment>
<dbReference type="Pfam" id="PF22925">
    <property type="entry name" value="TS_C"/>
    <property type="match status" value="1"/>
</dbReference>
<dbReference type="AlphaFoldDB" id="A0A2V2UQW9"/>
<feature type="compositionally biased region" description="Low complexity" evidence="1">
    <location>
        <begin position="769"/>
        <end position="780"/>
    </location>
</feature>
<feature type="compositionally biased region" description="Polar residues" evidence="1">
    <location>
        <begin position="782"/>
        <end position="800"/>
    </location>
</feature>
<accession>A0A2V2UQW9</accession>
<dbReference type="InterPro" id="IPR008377">
    <property type="entry name" value="Sialidase_trypan"/>
</dbReference>
<dbReference type="InterPro" id="IPR055239">
    <property type="entry name" value="TS_C"/>
</dbReference>
<dbReference type="Proteomes" id="UP000246121">
    <property type="component" value="Unassembled WGS sequence"/>
</dbReference>
<proteinExistence type="predicted"/>
<dbReference type="EMBL" id="PRFA01000120">
    <property type="protein sequence ID" value="PWU86460.1"/>
    <property type="molecule type" value="Genomic_DNA"/>
</dbReference>
<dbReference type="CDD" id="cd15482">
    <property type="entry name" value="Sialidase_non-viral"/>
    <property type="match status" value="1"/>
</dbReference>
<dbReference type="VEuPathDB" id="TriTrypDB:TCSYLVIO_007926"/>
<feature type="domain" description="Trans-sialidase C-terminal" evidence="3">
    <location>
        <begin position="517"/>
        <end position="727"/>
    </location>
</feature>
<feature type="region of interest" description="Disordered" evidence="1">
    <location>
        <begin position="730"/>
        <end position="800"/>
    </location>
</feature>
<dbReference type="VEuPathDB" id="TriTrypDB:C3747_86g54"/>